<organism evidence="2 3">
    <name type="scientific">Kipferlia bialata</name>
    <dbReference type="NCBI Taxonomy" id="797122"/>
    <lineage>
        <taxon>Eukaryota</taxon>
        <taxon>Metamonada</taxon>
        <taxon>Carpediemonas-like organisms</taxon>
        <taxon>Kipferlia</taxon>
    </lineage>
</organism>
<accession>A0A9K3GLN2</accession>
<evidence type="ECO:0000313" key="3">
    <source>
        <dbReference type="Proteomes" id="UP000265618"/>
    </source>
</evidence>
<feature type="compositionally biased region" description="Polar residues" evidence="1">
    <location>
        <begin position="11"/>
        <end position="21"/>
    </location>
</feature>
<name>A0A9K3GLN2_9EUKA</name>
<reference evidence="2 3" key="1">
    <citation type="journal article" date="2018" name="PLoS ONE">
        <title>The draft genome of Kipferlia bialata reveals reductive genome evolution in fornicate parasites.</title>
        <authorList>
            <person name="Tanifuji G."/>
            <person name="Takabayashi S."/>
            <person name="Kume K."/>
            <person name="Takagi M."/>
            <person name="Nakayama T."/>
            <person name="Kamikawa R."/>
            <person name="Inagaki Y."/>
            <person name="Hashimoto T."/>
        </authorList>
    </citation>
    <scope>NUCLEOTIDE SEQUENCE [LARGE SCALE GENOMIC DNA]</scope>
    <source>
        <strain evidence="2">NY0173</strain>
    </source>
</reference>
<keyword evidence="3" id="KW-1185">Reference proteome</keyword>
<evidence type="ECO:0000313" key="2">
    <source>
        <dbReference type="EMBL" id="GIQ87538.1"/>
    </source>
</evidence>
<protein>
    <submittedName>
        <fullName evidence="2">Uncharacterized protein</fullName>
    </submittedName>
</protein>
<sequence length="190" mass="21538">MAEEHPEVTLESLQAENESLRQQLTEAEAEKERAVAEVKERANLFVQDEVAKCAKHYKEFFAERLNELAKELATCEHSLLVSRRQTQELAVQHKYFKDAYGTEVSDLVALVESSQHRLAESEGERKEGERAEGQRAREQMCLASQVIAMVEASQEREAAHAAECDSLRRQIADMGERLGGEDMEDMESPE</sequence>
<dbReference type="EMBL" id="BDIP01003306">
    <property type="protein sequence ID" value="GIQ87538.1"/>
    <property type="molecule type" value="Genomic_DNA"/>
</dbReference>
<proteinExistence type="predicted"/>
<feature type="region of interest" description="Disordered" evidence="1">
    <location>
        <begin position="116"/>
        <end position="136"/>
    </location>
</feature>
<feature type="region of interest" description="Disordered" evidence="1">
    <location>
        <begin position="1"/>
        <end position="21"/>
    </location>
</feature>
<comment type="caution">
    <text evidence="2">The sequence shown here is derived from an EMBL/GenBank/DDBJ whole genome shotgun (WGS) entry which is preliminary data.</text>
</comment>
<dbReference type="Proteomes" id="UP000265618">
    <property type="component" value="Unassembled WGS sequence"/>
</dbReference>
<gene>
    <name evidence="2" type="ORF">KIPB_009592</name>
</gene>
<evidence type="ECO:0000256" key="1">
    <source>
        <dbReference type="SAM" id="MobiDB-lite"/>
    </source>
</evidence>
<dbReference type="AlphaFoldDB" id="A0A9K3GLN2"/>